<evidence type="ECO:0000313" key="3">
    <source>
        <dbReference type="Proteomes" id="UP000500741"/>
    </source>
</evidence>
<dbReference type="KEGG" id="wco:G7084_00430"/>
<organism evidence="2 3">
    <name type="scientific">Weissella coleopterorum</name>
    <dbReference type="NCBI Taxonomy" id="2714949"/>
    <lineage>
        <taxon>Bacteria</taxon>
        <taxon>Bacillati</taxon>
        <taxon>Bacillota</taxon>
        <taxon>Bacilli</taxon>
        <taxon>Lactobacillales</taxon>
        <taxon>Lactobacillaceae</taxon>
        <taxon>Weissella</taxon>
    </lineage>
</organism>
<proteinExistence type="predicted"/>
<keyword evidence="1" id="KW-0472">Membrane</keyword>
<dbReference type="RefSeq" id="WP_166009026.1">
    <property type="nucleotide sequence ID" value="NZ_CP049888.1"/>
</dbReference>
<protein>
    <submittedName>
        <fullName evidence="2">Uncharacterized protein</fullName>
    </submittedName>
</protein>
<sequence length="191" mass="21271">MKSIKWIVGVFGVLAVILGGVYIYTFHLNNIEKAQVKKYRSKRTVSNPISKVECKKDMKLVEDSSIKDAKITLENITDDYFTYDSQATYDKRQAKMSESLSLSDEQNSTLFSDGRDSAGDSRIDNLGLESKYSASDIYVINNQDGSIELLSVATIKAGDQDMGLNKSNVLMTAKYDKNLGKVVDLRINQTA</sequence>
<evidence type="ECO:0000256" key="1">
    <source>
        <dbReference type="SAM" id="Phobius"/>
    </source>
</evidence>
<name>A0A6G8AXZ3_9LACO</name>
<keyword evidence="3" id="KW-1185">Reference proteome</keyword>
<keyword evidence="1" id="KW-0812">Transmembrane</keyword>
<evidence type="ECO:0000313" key="2">
    <source>
        <dbReference type="EMBL" id="QIL49924.1"/>
    </source>
</evidence>
<accession>A0A6G8AXZ3</accession>
<feature type="transmembrane region" description="Helical" evidence="1">
    <location>
        <begin position="6"/>
        <end position="28"/>
    </location>
</feature>
<gene>
    <name evidence="2" type="ORF">G7084_00430</name>
</gene>
<keyword evidence="1" id="KW-1133">Transmembrane helix</keyword>
<dbReference type="AlphaFoldDB" id="A0A6G8AXZ3"/>
<dbReference type="EMBL" id="CP049888">
    <property type="protein sequence ID" value="QIL49924.1"/>
    <property type="molecule type" value="Genomic_DNA"/>
</dbReference>
<reference evidence="2 3" key="1">
    <citation type="submission" date="2020-03" db="EMBL/GenBank/DDBJ databases">
        <title>Weissella sp. nov., isolated from Cybister lewisianus.</title>
        <authorList>
            <person name="Hyun D.-W."/>
            <person name="Bae J.-W."/>
        </authorList>
    </citation>
    <scope>NUCLEOTIDE SEQUENCE [LARGE SCALE GENOMIC DNA]</scope>
    <source>
        <strain evidence="2 3">HDW19</strain>
    </source>
</reference>
<dbReference type="Proteomes" id="UP000500741">
    <property type="component" value="Chromosome"/>
</dbReference>